<dbReference type="PROSITE" id="PS00606">
    <property type="entry name" value="KS3_1"/>
    <property type="match status" value="2"/>
</dbReference>
<evidence type="ECO:0000256" key="3">
    <source>
        <dbReference type="ARBA" id="ARBA00022679"/>
    </source>
</evidence>
<dbReference type="InterPro" id="IPR016036">
    <property type="entry name" value="Malonyl_transacylase_ACP-bd"/>
</dbReference>
<dbReference type="InterPro" id="IPR049552">
    <property type="entry name" value="PKS_DH_N"/>
</dbReference>
<dbReference type="InterPro" id="IPR016035">
    <property type="entry name" value="Acyl_Trfase/lysoPLipase"/>
</dbReference>
<evidence type="ECO:0000259" key="7">
    <source>
        <dbReference type="PROSITE" id="PS52004"/>
    </source>
</evidence>
<dbReference type="RefSeq" id="WP_011660809.1">
    <property type="nucleotide sequence ID" value="NC_008392.1"/>
</dbReference>
<dbReference type="GeneID" id="93089473"/>
<dbReference type="InterPro" id="IPR020807">
    <property type="entry name" value="PKS_DH"/>
</dbReference>
<dbReference type="PROSITE" id="PS52019">
    <property type="entry name" value="PKS_MFAS_DH"/>
    <property type="match status" value="1"/>
</dbReference>
<dbReference type="InterPro" id="IPR057326">
    <property type="entry name" value="KR_dom"/>
</dbReference>
<dbReference type="InterPro" id="IPR001227">
    <property type="entry name" value="Ac_transferase_dom_sf"/>
</dbReference>
<dbReference type="SMART" id="SM00822">
    <property type="entry name" value="PKS_KR"/>
    <property type="match status" value="2"/>
</dbReference>
<dbReference type="Pfam" id="PF14765">
    <property type="entry name" value="PS-DH"/>
    <property type="match status" value="1"/>
</dbReference>
<dbReference type="SMART" id="SM00826">
    <property type="entry name" value="PKS_DH"/>
    <property type="match status" value="1"/>
</dbReference>
<dbReference type="GO" id="GO:0004315">
    <property type="term" value="F:3-oxoacyl-[acyl-carrier-protein] synthase activity"/>
    <property type="evidence" value="ECO:0007669"/>
    <property type="project" value="InterPro"/>
</dbReference>
<dbReference type="SUPFAM" id="SSF47336">
    <property type="entry name" value="ACP-like"/>
    <property type="match status" value="2"/>
</dbReference>
<evidence type="ECO:0000256" key="4">
    <source>
        <dbReference type="ARBA" id="ARBA00054155"/>
    </source>
</evidence>
<dbReference type="PROSITE" id="PS50075">
    <property type="entry name" value="CARRIER"/>
    <property type="match status" value="2"/>
</dbReference>
<dbReference type="InterPro" id="IPR020841">
    <property type="entry name" value="PKS_Beta-ketoAc_synthase_dom"/>
</dbReference>
<dbReference type="Gene3D" id="3.30.70.3290">
    <property type="match status" value="1"/>
</dbReference>
<sequence>MDSKDRELLARQRDAIRQGIQKIQALSARLDQPVAIVGIGCRVPGADSPEALWELLRDGREALAEVPPGRWDLDAYYDATPGTPYKTYARRAGYLDEVDHFDARFFGISPREAQRMDPQQRLLLEVSHRALEDAELPVTALREQPVGVFVGISSGEYAVMTFDKARSDSQDAWSITGTSMNSAAGRLAYHYGFNGPALAIDTACSSSLVAIHQAVRSLLNEECHTALAGGVNCLLTPEPSIALAQNKVLSASGRCSPFSAEADGLVRGEGCGMLVLKRLDDALAQGCRILAVIRGSHVNQDGASSGLTVPNGYAQQALIATALKRARLAPGAIGYVEAHGTGTALGDPIEIKALQQALGAGREAGRPVLIGALKAHIGHLEAASGVAGVIKTVLALRHRLLPAQINLGTPTPHVDWSSGGVAVVSESTPIAYGPDAPFYAGVSSFGFSGTNAHLILQDPVSAVPARAEAAGAAATQAVARFVGLSAKDPAALRELLARCHAYFREVPDWAAACEALNAGRAHYAHRAGFVARDRETLLEQLAAAAAEAALEADAPAPDAAAMAWLFTGQGSQYAGMGILLYDTLPAFRACLDAADRALAPHLGESVLPVIRGEAGALNSTRYTQPAIFALQYALSHTLLGFGLTPRYVLGHSIGEYAAAVLAGVFKLDDAARMIVQRGRLMEQRCAPGGMLVLLADPARAATLARAAGGGATLAVANGPASLVYAGPAEAIERLANAAREAEVRCVPLAVSHAFHSPMMEPMLAEFAEVVRQTRFSPPRIAFVSTALGRLAAGELTDPDYWVAHVREAVRFDAAVAALGADPGWREAPARLAIEIGPNEQLIGMARQMAGADGAQWRGLLRPRDDQGSFAETLRAVYLAGLPLRWPRGMARDDARPALPGYPFQRQRYWLPDAAPRAARAAGMVGSPEDREPALDYALDWIDAPVAAPAGPPTGRWLLFAGEVAQADALNACLTRGGAAVTVGRSLTPVGIAALGGDLSSFDAVLVWPGEPASTQAPEPAPLVALLALVAAIEAMPAARRPALHCVGEMEAGAYRPLAAALAALCRSLHEEAPELRLGMIGVDAALDAEARAAALAGELAAARGVESERWVSAAGTRLPRLVAATPLANVAAPSLRADRSYLVTGGTGALGALFSRALIEAGARDVVLSSRRGPDAEPPGLRALAEAHGARLSVIAADLADAASVERLFAQLAREHAPLAGLVHAAGQVADAAHARLDADAFRRVFEAKVEGAWRLDAACRELELDFFLMLSSISGVLGAPGQANYAAANAALDALARRRHAEGRPALSLCLGAVAGEGMAADPRAARHLQRAGVGAIEPARLLASAARWFAQPGPQAIVAAFDWARVAANPRSAARPLLQAFVATFPAAAAVTAAKPAAAPARVVAEARAPTPAETGALLRESIAEVLDLPDPGAIGAHDTLHALGMDSITLVELRDQLVRRLGRELPSRLLFDFPQVGQLARYLALGQPEAPRAQPAPAAHGAAAAAGREDIAVIGIGCRFPGGIDSPETFWAALRESRDLIGEIDALRWDAPALQRAGALTTTRAGVLDGVERFDCELFGITPREAQCMDPQQRLLLETSWEALERAGYDFGAGGTAGGVFIGPGPNDYARRFATDAKALSHHHSTGNALSVTAGRLAFVLDWQGPALAVDTACSSSLMALHLAVQALRRGECSIALAGGVNLLLSAETSVLLSKGGMLAPDGRCKTFDAAADGYVRSEGCAMVVLKRLGDALAAGDEVLAVVRGSAANQDGHSQGLTAPNGQAQQRVLRNALADAALDPARVGLLEAHGTGTPLGDPIEFAAARAVYGEAPGREAPLWIGSVKTNLGHAEAAAGIAGFIKAVLCLRHEMIVPHLHFTRLNPEIELDEAAMRIPGATAAWRGAGRYAAVSSFGFSGTNVHVVLEAAPAAAGVEAREQQGQEQVPVPGAELRISAASPAALRAYLLAYRHRLATLPPQRYGALLAGAARRARLACTRSFAAANAAEALAAIEAALAEMSPEAGAGACGETGPRVGADLPRDGGPEVPVYPFDRQRFWLAPRAAEAQVEAQVEAPGPAAQLGLRLTARDARQVIYALDYASRPPFRLDEHLVHGERVVPAAAHLALIVGMLGELRGERGWTLADVVCETALVVGADSEAVRYVFDAEPDAGDGGAAYRVAVLSDGEGRTRCHLRAEARALPREAQALEPSAAVVAVAPAGAALARFDGATFYDRLYGTEIGLAGAFRGVLSIEQHVGQARAELAWPAAGQPLVPGVLDSLFQTIALATLADQPGHSHMNGATIPFAIDRLVVLPRAASTPAPVIANTRLVSESADGASFVHDLEVAEAGRPPFLRVEGLLTRRAAAAQLRRAAEPLPQLVEHWVERRVEHETAPSIAPRLVLLDEAARTTARSWLAASGEVIDASGLDDAAVLAALGSEPAVLLAGLPAAPAADQDLAAESWRMPLLGLVGAVRRADRLGDALEAAGATVRFGLLSEAQADLDGQGGSPLHGFALGLAKSLSLEWPGRAVTLLDVDGEGSPADAAALAAEWRSPRGECIAWRGGRRHVRRVTELAAPPLASWQPRADGPYLLTGGLGDLAAETCHWLADEGVRHVWLTGRREADAAIERQLDALREATGLRVDYRACDIADRDALAALFADAARDGPLRGIFHCAGVLADGAFATLDDGAFERVARAKVLGSWNLHQLSRGLDLDAFVLYSSLASLLGSAGQANYAAANGFMDQLARSRRALGLPALSLNWPGWGGVGMAARNARGEPGSGLRRLAPERALGELGRALAGGQAQVGIADVDWSVFGRDWRASAAAVPALVEDWFAAHPQAAPRQALAAAGAVPAEAARELAAAVDVDARLEIARRHLVGIVRRIMALDAARPLAQNKSFHELGLDSLMAIELKRALQEGFAARVPATVMFDYPDIDSLAHWLAGPAQAARAPASASAPTPRAAPADALDQLDEGELADVLDKLL</sequence>
<dbReference type="SMART" id="SM00823">
    <property type="entry name" value="PKS_PP"/>
    <property type="match status" value="2"/>
</dbReference>
<dbReference type="InterPro" id="IPR014030">
    <property type="entry name" value="Ketoacyl_synth_N"/>
</dbReference>
<feature type="domain" description="PKS/mFAS DH" evidence="8">
    <location>
        <begin position="2079"/>
        <end position="2371"/>
    </location>
</feature>
<dbReference type="InterPro" id="IPR042104">
    <property type="entry name" value="PKS_dehydratase_sf"/>
</dbReference>
<protein>
    <submittedName>
        <fullName evidence="9">Beta-ketoacyl synthase</fullName>
    </submittedName>
</protein>
<evidence type="ECO:0000259" key="8">
    <source>
        <dbReference type="PROSITE" id="PS52019"/>
    </source>
</evidence>
<dbReference type="InterPro" id="IPR036291">
    <property type="entry name" value="NAD(P)-bd_dom_sf"/>
</dbReference>
<dbReference type="PROSITE" id="PS00012">
    <property type="entry name" value="PHOSPHOPANTETHEINE"/>
    <property type="match status" value="1"/>
</dbReference>
<dbReference type="Pfam" id="PF21089">
    <property type="entry name" value="PKS_DH_N"/>
    <property type="match status" value="1"/>
</dbReference>
<dbReference type="InterPro" id="IPR049900">
    <property type="entry name" value="PKS_mFAS_DH"/>
</dbReference>
<dbReference type="Gene3D" id="3.40.47.10">
    <property type="match status" value="2"/>
</dbReference>
<proteinExistence type="predicted"/>
<dbReference type="GO" id="GO:0006633">
    <property type="term" value="P:fatty acid biosynthetic process"/>
    <property type="evidence" value="ECO:0007669"/>
    <property type="project" value="InterPro"/>
</dbReference>
<feature type="domain" description="Carrier" evidence="6">
    <location>
        <begin position="2872"/>
        <end position="2947"/>
    </location>
</feature>
<dbReference type="Gene3D" id="3.40.50.720">
    <property type="entry name" value="NAD(P)-binding Rossmann-like Domain"/>
    <property type="match status" value="2"/>
</dbReference>
<dbReference type="eggNOG" id="COG3321">
    <property type="taxonomic scope" value="Bacteria"/>
</dbReference>
<dbReference type="Pfam" id="PF08659">
    <property type="entry name" value="KR"/>
    <property type="match status" value="2"/>
</dbReference>
<organism evidence="9 10">
    <name type="scientific">Burkholderia ambifaria (strain ATCC BAA-244 / DSM 16087 / CCUG 44356 / LMG 19182 / AMMD)</name>
    <name type="common">Burkholderia cepacia (strain AMMD)</name>
    <dbReference type="NCBI Taxonomy" id="339670"/>
    <lineage>
        <taxon>Bacteria</taxon>
        <taxon>Pseudomonadati</taxon>
        <taxon>Pseudomonadota</taxon>
        <taxon>Betaproteobacteria</taxon>
        <taxon>Burkholderiales</taxon>
        <taxon>Burkholderiaceae</taxon>
        <taxon>Burkholderia</taxon>
        <taxon>Burkholderia cepacia complex</taxon>
    </lineage>
</organism>
<keyword evidence="2" id="KW-0597">Phosphoprotein</keyword>
<dbReference type="GO" id="GO:0031177">
    <property type="term" value="F:phosphopantetheine binding"/>
    <property type="evidence" value="ECO:0007669"/>
    <property type="project" value="InterPro"/>
</dbReference>
<dbReference type="SMART" id="SM00825">
    <property type="entry name" value="PKS_KS"/>
    <property type="match status" value="2"/>
</dbReference>
<dbReference type="CDD" id="cd00833">
    <property type="entry name" value="PKS"/>
    <property type="match status" value="2"/>
</dbReference>
<evidence type="ECO:0000256" key="2">
    <source>
        <dbReference type="ARBA" id="ARBA00022553"/>
    </source>
</evidence>
<keyword evidence="1" id="KW-0596">Phosphopantetheine</keyword>
<dbReference type="GO" id="GO:0004312">
    <property type="term" value="F:fatty acid synthase activity"/>
    <property type="evidence" value="ECO:0007669"/>
    <property type="project" value="TreeGrafter"/>
</dbReference>
<dbReference type="Pfam" id="PF00698">
    <property type="entry name" value="Acyl_transf_1"/>
    <property type="match status" value="1"/>
</dbReference>
<dbReference type="InterPro" id="IPR032821">
    <property type="entry name" value="PKS_assoc"/>
</dbReference>
<evidence type="ECO:0000259" key="6">
    <source>
        <dbReference type="PROSITE" id="PS50075"/>
    </source>
</evidence>
<dbReference type="InterPro" id="IPR014043">
    <property type="entry name" value="Acyl_transferase_dom"/>
</dbReference>
<reference evidence="9" key="1">
    <citation type="submission" date="2006-08" db="EMBL/GenBank/DDBJ databases">
        <title>Complete sequence of Chromosome 3 of Burkholderia cepacia AMMD.</title>
        <authorList>
            <consortium name="US DOE Joint Genome Institute"/>
            <person name="Copeland A."/>
            <person name="Lucas S."/>
            <person name="Lapidus A."/>
            <person name="Barry K."/>
            <person name="Detter J.C."/>
            <person name="Glavina del Rio T."/>
            <person name="Hammon N."/>
            <person name="Israni S."/>
            <person name="Pitluck S."/>
            <person name="Bruce D."/>
            <person name="Chain P."/>
            <person name="Malfatti S."/>
            <person name="Shin M."/>
            <person name="Vergez L."/>
            <person name="Schmutz J."/>
            <person name="Larimer F."/>
            <person name="Land M."/>
            <person name="Hauser L."/>
            <person name="Kyrpides N."/>
            <person name="Kim E."/>
            <person name="Parke J."/>
            <person name="Coenye T."/>
            <person name="Konstantinidis K."/>
            <person name="Ramette A."/>
            <person name="Tiedje J."/>
            <person name="Richardson P."/>
        </authorList>
    </citation>
    <scope>NUCLEOTIDE SEQUENCE</scope>
    <source>
        <strain evidence="9">AMMD</strain>
    </source>
</reference>
<dbReference type="InterPro" id="IPR013968">
    <property type="entry name" value="PKS_KR"/>
</dbReference>
<dbReference type="Gene3D" id="3.10.129.110">
    <property type="entry name" value="Polyketide synthase dehydratase"/>
    <property type="match status" value="1"/>
</dbReference>
<dbReference type="InterPro" id="IPR020806">
    <property type="entry name" value="PKS_PP-bd"/>
</dbReference>
<keyword evidence="10" id="KW-1185">Reference proteome</keyword>
<dbReference type="Pfam" id="PF02801">
    <property type="entry name" value="Ketoacyl-synt_C"/>
    <property type="match status" value="2"/>
</dbReference>
<dbReference type="SUPFAM" id="SSF53901">
    <property type="entry name" value="Thiolase-like"/>
    <property type="match status" value="2"/>
</dbReference>
<gene>
    <name evidence="9" type="ordered locus">Bamb_5921</name>
</gene>
<dbReference type="FunFam" id="3.40.47.10:FF:000019">
    <property type="entry name" value="Polyketide synthase type I"/>
    <property type="match status" value="2"/>
</dbReference>
<feature type="domain" description="Carrier" evidence="6">
    <location>
        <begin position="1415"/>
        <end position="1490"/>
    </location>
</feature>
<feature type="domain" description="Ketosynthase family 3 (KS3)" evidence="7">
    <location>
        <begin position="1511"/>
        <end position="1928"/>
    </location>
</feature>
<dbReference type="InterPro" id="IPR018201">
    <property type="entry name" value="Ketoacyl_synth_AS"/>
</dbReference>
<dbReference type="PANTHER" id="PTHR43775">
    <property type="entry name" value="FATTY ACID SYNTHASE"/>
    <property type="match status" value="1"/>
</dbReference>
<dbReference type="InterPro" id="IPR014031">
    <property type="entry name" value="Ketoacyl_synth_C"/>
</dbReference>
<name>Q0B307_BURCM</name>
<dbReference type="SUPFAM" id="SSF55048">
    <property type="entry name" value="Probable ACP-binding domain of malonyl-CoA ACP transacylase"/>
    <property type="match status" value="1"/>
</dbReference>
<dbReference type="EMBL" id="CP000442">
    <property type="protein sequence ID" value="ABI91466.1"/>
    <property type="molecule type" value="Genomic_DNA"/>
</dbReference>
<dbReference type="Gene3D" id="1.10.1200.10">
    <property type="entry name" value="ACP-like"/>
    <property type="match status" value="2"/>
</dbReference>
<evidence type="ECO:0000313" key="10">
    <source>
        <dbReference type="Proteomes" id="UP000000662"/>
    </source>
</evidence>
<dbReference type="Pfam" id="PF16197">
    <property type="entry name" value="KAsynt_C_assoc"/>
    <property type="match status" value="2"/>
</dbReference>
<dbReference type="PATRIC" id="fig|339670.21.peg.6879"/>
<feature type="active site" description="Proton acceptor; for dehydratase activity" evidence="5">
    <location>
        <position position="2111"/>
    </location>
</feature>
<dbReference type="InterPro" id="IPR036736">
    <property type="entry name" value="ACP-like_sf"/>
</dbReference>
<dbReference type="SMART" id="SM01294">
    <property type="entry name" value="PKS_PP_betabranch"/>
    <property type="match status" value="2"/>
</dbReference>
<feature type="region of interest" description="N-terminal hotdog fold" evidence="5">
    <location>
        <begin position="2079"/>
        <end position="2205"/>
    </location>
</feature>
<dbReference type="PANTHER" id="PTHR43775:SF37">
    <property type="entry name" value="SI:DKEY-61P9.11"/>
    <property type="match status" value="1"/>
</dbReference>
<dbReference type="SMART" id="SM00827">
    <property type="entry name" value="PKS_AT"/>
    <property type="match status" value="1"/>
</dbReference>
<dbReference type="InterPro" id="IPR009081">
    <property type="entry name" value="PP-bd_ACP"/>
</dbReference>
<dbReference type="Gene3D" id="3.40.366.10">
    <property type="entry name" value="Malonyl-Coenzyme A Acyl Carrier Protein, domain 2"/>
    <property type="match status" value="1"/>
</dbReference>
<feature type="active site" description="Proton donor; for dehydratase activity" evidence="5">
    <location>
        <position position="2279"/>
    </location>
</feature>
<dbReference type="PROSITE" id="PS52004">
    <property type="entry name" value="KS3_2"/>
    <property type="match status" value="2"/>
</dbReference>
<accession>Q0B307</accession>
<dbReference type="Pfam" id="PF00109">
    <property type="entry name" value="ketoacyl-synt"/>
    <property type="match status" value="2"/>
</dbReference>
<comment type="function">
    <text evidence="4">Involved in production of the polyketide antibiotic thailandamide.</text>
</comment>
<dbReference type="SUPFAM" id="SSF51735">
    <property type="entry name" value="NAD(P)-binding Rossmann-fold domains"/>
    <property type="match status" value="4"/>
</dbReference>
<dbReference type="InterPro" id="IPR050091">
    <property type="entry name" value="PKS_NRPS_Biosynth_Enz"/>
</dbReference>
<dbReference type="Proteomes" id="UP000000662">
    <property type="component" value="Chromosome 3"/>
</dbReference>
<evidence type="ECO:0000313" key="9">
    <source>
        <dbReference type="EMBL" id="ABI91466.1"/>
    </source>
</evidence>
<dbReference type="InterPro" id="IPR006162">
    <property type="entry name" value="Ppantetheine_attach_site"/>
</dbReference>
<feature type="domain" description="Ketosynthase family 3 (KS3)" evidence="7">
    <location>
        <begin position="31"/>
        <end position="458"/>
    </location>
</feature>
<evidence type="ECO:0000256" key="5">
    <source>
        <dbReference type="PROSITE-ProRule" id="PRU01363"/>
    </source>
</evidence>
<dbReference type="InterPro" id="IPR049551">
    <property type="entry name" value="PKS_DH_C"/>
</dbReference>
<feature type="region of interest" description="C-terminal hotdog fold" evidence="5">
    <location>
        <begin position="2222"/>
        <end position="2371"/>
    </location>
</feature>
<dbReference type="SUPFAM" id="SSF52151">
    <property type="entry name" value="FabD/lysophospholipase-like"/>
    <property type="match status" value="1"/>
</dbReference>
<keyword evidence="3" id="KW-0808">Transferase</keyword>
<dbReference type="InterPro" id="IPR016039">
    <property type="entry name" value="Thiolase-like"/>
</dbReference>
<dbReference type="Pfam" id="PF00550">
    <property type="entry name" value="PP-binding"/>
    <property type="match status" value="2"/>
</dbReference>
<dbReference type="KEGG" id="bam:Bamb_5921"/>
<evidence type="ECO:0000256" key="1">
    <source>
        <dbReference type="ARBA" id="ARBA00022450"/>
    </source>
</evidence>